<sequence length="220" mass="24560">MHHYDSNPSYTCVKYINLLSLLFKNVEISTSKFKPVLQSFQIPKHMKKTLLLLITIIAIQLTTAQEWTTPIINGYGKIKEFKDVAVQPDASKKYNIVFDLKDDREMHGTNIGYFKIARLINMLGSGGVSADNINIVAAIHGGATFTALNDEKYKAKYEKENPNAEVIQLLKDYGVQFYVCAQATASRGIGSEDLNPNTQLGLSAMMVLANYQLDGYILMP</sequence>
<organism evidence="1 2">
    <name type="scientific">Maribacter dokdonensis</name>
    <dbReference type="NCBI Taxonomy" id="320912"/>
    <lineage>
        <taxon>Bacteria</taxon>
        <taxon>Pseudomonadati</taxon>
        <taxon>Bacteroidota</taxon>
        <taxon>Flavobacteriia</taxon>
        <taxon>Flavobacteriales</taxon>
        <taxon>Flavobacteriaceae</taxon>
        <taxon>Maribacter</taxon>
    </lineage>
</organism>
<protein>
    <submittedName>
        <fullName evidence="1">Intracellular sulfur oxidation protein, DsrE/DsrF family</fullName>
    </submittedName>
</protein>
<accession>A0ABY0U6L6</accession>
<proteinExistence type="predicted"/>
<dbReference type="EMBL" id="LT629754">
    <property type="protein sequence ID" value="SDS14970.1"/>
    <property type="molecule type" value="Genomic_DNA"/>
</dbReference>
<dbReference type="Gene3D" id="3.40.1260.10">
    <property type="entry name" value="DsrEFH-like"/>
    <property type="match status" value="1"/>
</dbReference>
<keyword evidence="2" id="KW-1185">Reference proteome</keyword>
<dbReference type="PANTHER" id="PTHR37691">
    <property type="entry name" value="BLR3518 PROTEIN"/>
    <property type="match status" value="1"/>
</dbReference>
<dbReference type="InterPro" id="IPR003787">
    <property type="entry name" value="Sulphur_relay_DsrE/F-like"/>
</dbReference>
<evidence type="ECO:0000313" key="1">
    <source>
        <dbReference type="EMBL" id="SDS14970.1"/>
    </source>
</evidence>
<gene>
    <name evidence="1" type="ORF">SAMN05192545_0862</name>
</gene>
<dbReference type="InterPro" id="IPR027396">
    <property type="entry name" value="DsrEFH-like"/>
</dbReference>
<dbReference type="Pfam" id="PF02635">
    <property type="entry name" value="DsrE"/>
    <property type="match status" value="1"/>
</dbReference>
<reference evidence="1 2" key="1">
    <citation type="submission" date="2016-10" db="EMBL/GenBank/DDBJ databases">
        <authorList>
            <person name="Varghese N."/>
            <person name="Submissions S."/>
        </authorList>
    </citation>
    <scope>NUCLEOTIDE SEQUENCE [LARGE SCALE GENOMIC DNA]</scope>
    <source>
        <strain evidence="1 2">MAR_2009_60</strain>
    </source>
</reference>
<evidence type="ECO:0000313" key="2">
    <source>
        <dbReference type="Proteomes" id="UP000199574"/>
    </source>
</evidence>
<dbReference type="PANTHER" id="PTHR37691:SF1">
    <property type="entry name" value="BLR3518 PROTEIN"/>
    <property type="match status" value="1"/>
</dbReference>
<dbReference type="SUPFAM" id="SSF75169">
    <property type="entry name" value="DsrEFH-like"/>
    <property type="match status" value="1"/>
</dbReference>
<dbReference type="Proteomes" id="UP000199574">
    <property type="component" value="Chromosome I"/>
</dbReference>
<name>A0ABY0U6L6_9FLAO</name>